<evidence type="ECO:0000313" key="2">
    <source>
        <dbReference type="EMBL" id="EDS16079.1"/>
    </source>
</evidence>
<feature type="transmembrane region" description="Helical" evidence="1">
    <location>
        <begin position="85"/>
        <end position="104"/>
    </location>
</feature>
<name>B0NMQ8_BACSE</name>
<dbReference type="Proteomes" id="UP000004713">
    <property type="component" value="Unassembled WGS sequence"/>
</dbReference>
<keyword evidence="1" id="KW-0812">Transmembrane</keyword>
<accession>B0NMQ8</accession>
<keyword evidence="1" id="KW-0472">Membrane</keyword>
<sequence>MTFCIIAPRSYKHHVQTIFFSHAIFPHTFISFTIIARHIKEMSTSPTGTTAIVHSRHSKTRLDSIHRIITVPNGITERSHKCQNIFLSSIIIPFCVFLVSCTHARRKPGSRNFPQSFPSFHFFAICYWYVLVILQFTPICPTAQCNRLLHTLWQLYHRQDLPIFIGSSSGTKMVEHRHAFYNRCCRACKDAIHQILITFSHIFGLRLTAIDFRINFSYPVIIQPAITPIHTNFKIILLSHLLHGTQKYIVLVRKEAPLYKESIDFSCLSRQNLIFNIVGIQI</sequence>
<dbReference type="AlphaFoldDB" id="B0NMQ8"/>
<proteinExistence type="predicted"/>
<dbReference type="HOGENOM" id="CLU_985746_0_0_10"/>
<reference evidence="2 3" key="2">
    <citation type="submission" date="2007-11" db="EMBL/GenBank/DDBJ databases">
        <authorList>
            <person name="Fulton L."/>
            <person name="Clifton S."/>
            <person name="Fulton B."/>
            <person name="Xu J."/>
            <person name="Minx P."/>
            <person name="Pepin K.H."/>
            <person name="Johnson M."/>
            <person name="Thiruvilangam P."/>
            <person name="Bhonagiri V."/>
            <person name="Nash W.E."/>
            <person name="Mardis E.R."/>
            <person name="Wilson R.K."/>
        </authorList>
    </citation>
    <scope>NUCLEOTIDE SEQUENCE [LARGE SCALE GENOMIC DNA]</scope>
    <source>
        <strain evidence="2 3">ATCC 43183</strain>
    </source>
</reference>
<gene>
    <name evidence="2" type="ORF">BACSTE_00748</name>
</gene>
<reference evidence="2 3" key="1">
    <citation type="submission" date="2007-11" db="EMBL/GenBank/DDBJ databases">
        <title>Draft genome sequence of Bacteroides stercoris(ATCC 43183).</title>
        <authorList>
            <person name="Sudarsanam P."/>
            <person name="Ley R."/>
            <person name="Guruge J."/>
            <person name="Turnbaugh P.J."/>
            <person name="Mahowald M."/>
            <person name="Liep D."/>
            <person name="Gordon J."/>
        </authorList>
    </citation>
    <scope>NUCLEOTIDE SEQUENCE [LARGE SCALE GENOMIC DNA]</scope>
    <source>
        <strain evidence="2 3">ATCC 43183</strain>
    </source>
</reference>
<keyword evidence="1" id="KW-1133">Transmembrane helix</keyword>
<feature type="transmembrane region" description="Helical" evidence="1">
    <location>
        <begin position="116"/>
        <end position="136"/>
    </location>
</feature>
<evidence type="ECO:0000313" key="3">
    <source>
        <dbReference type="Proteomes" id="UP000004713"/>
    </source>
</evidence>
<comment type="caution">
    <text evidence="2">The sequence shown here is derived from an EMBL/GenBank/DDBJ whole genome shotgun (WGS) entry which is preliminary data.</text>
</comment>
<evidence type="ECO:0000256" key="1">
    <source>
        <dbReference type="SAM" id="Phobius"/>
    </source>
</evidence>
<organism evidence="2 3">
    <name type="scientific">Bacteroides stercoris ATCC 43183</name>
    <dbReference type="NCBI Taxonomy" id="449673"/>
    <lineage>
        <taxon>Bacteria</taxon>
        <taxon>Pseudomonadati</taxon>
        <taxon>Bacteroidota</taxon>
        <taxon>Bacteroidia</taxon>
        <taxon>Bacteroidales</taxon>
        <taxon>Bacteroidaceae</taxon>
        <taxon>Bacteroides</taxon>
    </lineage>
</organism>
<protein>
    <submittedName>
        <fullName evidence="2">Uncharacterized protein</fullName>
    </submittedName>
</protein>
<dbReference type="EMBL" id="ABFZ02000017">
    <property type="protein sequence ID" value="EDS16079.1"/>
    <property type="molecule type" value="Genomic_DNA"/>
</dbReference>